<evidence type="ECO:0000313" key="2">
    <source>
        <dbReference type="EMBL" id="HHP81558.1"/>
    </source>
</evidence>
<keyword evidence="1" id="KW-0812">Transmembrane</keyword>
<dbReference type="EMBL" id="DRZI01000117">
    <property type="protein sequence ID" value="HHP81558.1"/>
    <property type="molecule type" value="Genomic_DNA"/>
</dbReference>
<feature type="transmembrane region" description="Helical" evidence="1">
    <location>
        <begin position="37"/>
        <end position="62"/>
    </location>
</feature>
<gene>
    <name evidence="2" type="ORF">ENM84_02720</name>
</gene>
<feature type="transmembrane region" description="Helical" evidence="1">
    <location>
        <begin position="74"/>
        <end position="95"/>
    </location>
</feature>
<dbReference type="AlphaFoldDB" id="A0A7C5TFU2"/>
<accession>A0A7C5TFU2</accession>
<protein>
    <submittedName>
        <fullName evidence="2">Uncharacterized protein</fullName>
    </submittedName>
</protein>
<proteinExistence type="predicted"/>
<sequence length="159" mass="18210">MGESCRDLVQRCEKVKEEVYRHLSAIENVRSGVFQTLYTIVAIAVGTIFAVIAGIASILLLPLQDDYSIIYMRYILMVLIFAVVFAMSYGFIILINREMRKIRALIKKSSNLHYNSFVHYLNVLRNRCCSELRSACPSEEPLYCYDLPDLEGIANGTWK</sequence>
<keyword evidence="1" id="KW-1133">Transmembrane helix</keyword>
<organism evidence="2">
    <name type="scientific">Ignisphaera aggregans</name>
    <dbReference type="NCBI Taxonomy" id="334771"/>
    <lineage>
        <taxon>Archaea</taxon>
        <taxon>Thermoproteota</taxon>
        <taxon>Thermoprotei</taxon>
        <taxon>Desulfurococcales</taxon>
        <taxon>Desulfurococcaceae</taxon>
        <taxon>Ignisphaera</taxon>
    </lineage>
</organism>
<keyword evidence="1" id="KW-0472">Membrane</keyword>
<evidence type="ECO:0000256" key="1">
    <source>
        <dbReference type="SAM" id="Phobius"/>
    </source>
</evidence>
<reference evidence="2" key="1">
    <citation type="journal article" date="2020" name="mSystems">
        <title>Genome- and Community-Level Interaction Insights into Carbon Utilization and Element Cycling Functions of Hydrothermarchaeota in Hydrothermal Sediment.</title>
        <authorList>
            <person name="Zhou Z."/>
            <person name="Liu Y."/>
            <person name="Xu W."/>
            <person name="Pan J."/>
            <person name="Luo Z.H."/>
            <person name="Li M."/>
        </authorList>
    </citation>
    <scope>NUCLEOTIDE SEQUENCE [LARGE SCALE GENOMIC DNA]</scope>
    <source>
        <strain evidence="2">SpSt-1121</strain>
    </source>
</reference>
<name>A0A7C5TFU2_9CREN</name>
<comment type="caution">
    <text evidence="2">The sequence shown here is derived from an EMBL/GenBank/DDBJ whole genome shotgun (WGS) entry which is preliminary data.</text>
</comment>